<dbReference type="OrthoDB" id="8007002at2759"/>
<feature type="compositionally biased region" description="Basic residues" evidence="1">
    <location>
        <begin position="110"/>
        <end position="120"/>
    </location>
</feature>
<name>A0A6J2U7Q5_DROLE</name>
<evidence type="ECO:0000256" key="1">
    <source>
        <dbReference type="SAM" id="MobiDB-lite"/>
    </source>
</evidence>
<evidence type="ECO:0000313" key="2">
    <source>
        <dbReference type="Proteomes" id="UP000504634"/>
    </source>
</evidence>
<sequence>MAPPKKPPYQNNFERSKNWGKVKFKPNVGAMSNLSVQGAAAMLWKDVKNDIINDEREQRHAMQVDMGSDQAKKCIKQREHNHRRNQIESKRSQPTKWESFEDNAGNKKQQFQHKANKQAKPKVQIPTLDPKNLTYEQRNYFRRKLTKATIKAKGTPLKNVIHDFKQYGVLRRRKE</sequence>
<dbReference type="AlphaFoldDB" id="A0A6J2U7Q5"/>
<dbReference type="Proteomes" id="UP000504634">
    <property type="component" value="Unplaced"/>
</dbReference>
<reference evidence="3" key="1">
    <citation type="submission" date="2025-08" db="UniProtKB">
        <authorList>
            <consortium name="RefSeq"/>
        </authorList>
    </citation>
    <scope>IDENTIFICATION</scope>
    <source>
        <strain evidence="3">11010-0011.00</strain>
        <tissue evidence="3">Whole body</tissue>
    </source>
</reference>
<feature type="region of interest" description="Disordered" evidence="1">
    <location>
        <begin position="61"/>
        <end position="122"/>
    </location>
</feature>
<gene>
    <name evidence="3" type="primary">LOC115631676</name>
</gene>
<organism evidence="2 3">
    <name type="scientific">Drosophila lebanonensis</name>
    <name type="common">Fruit fly</name>
    <name type="synonym">Scaptodrosophila lebanonensis</name>
    <dbReference type="NCBI Taxonomy" id="7225"/>
    <lineage>
        <taxon>Eukaryota</taxon>
        <taxon>Metazoa</taxon>
        <taxon>Ecdysozoa</taxon>
        <taxon>Arthropoda</taxon>
        <taxon>Hexapoda</taxon>
        <taxon>Insecta</taxon>
        <taxon>Pterygota</taxon>
        <taxon>Neoptera</taxon>
        <taxon>Endopterygota</taxon>
        <taxon>Diptera</taxon>
        <taxon>Brachycera</taxon>
        <taxon>Muscomorpha</taxon>
        <taxon>Ephydroidea</taxon>
        <taxon>Drosophilidae</taxon>
        <taxon>Scaptodrosophila</taxon>
    </lineage>
</organism>
<dbReference type="GeneID" id="115631676"/>
<keyword evidence="2" id="KW-1185">Reference proteome</keyword>
<dbReference type="RefSeq" id="XP_030384349.1">
    <property type="nucleotide sequence ID" value="XM_030528489.1"/>
</dbReference>
<proteinExistence type="predicted"/>
<protein>
    <submittedName>
        <fullName evidence="3">Uncharacterized protein LOC115631676</fullName>
    </submittedName>
</protein>
<accession>A0A6J2U7Q5</accession>
<evidence type="ECO:0000313" key="3">
    <source>
        <dbReference type="RefSeq" id="XP_030384349.1"/>
    </source>
</evidence>